<sequence>MRAWGRGGVWEVRPRKLLGLVSDRKALKARRHMPGLRGHAVLSAWLRAIGP</sequence>
<protein>
    <submittedName>
        <fullName evidence="1">Uncharacterized protein</fullName>
    </submittedName>
</protein>
<dbReference type="Proteomes" id="UP001187192">
    <property type="component" value="Unassembled WGS sequence"/>
</dbReference>
<name>A0AA88DVH1_FICCA</name>
<dbReference type="EMBL" id="BTGU01000119">
    <property type="protein sequence ID" value="GMN61870.1"/>
    <property type="molecule type" value="Genomic_DNA"/>
</dbReference>
<keyword evidence="2" id="KW-1185">Reference proteome</keyword>
<proteinExistence type="predicted"/>
<reference evidence="1" key="1">
    <citation type="submission" date="2023-07" db="EMBL/GenBank/DDBJ databases">
        <title>draft genome sequence of fig (Ficus carica).</title>
        <authorList>
            <person name="Takahashi T."/>
            <person name="Nishimura K."/>
        </authorList>
    </citation>
    <scope>NUCLEOTIDE SEQUENCE</scope>
</reference>
<gene>
    <name evidence="1" type="ORF">TIFTF001_030960</name>
</gene>
<accession>A0AA88DVH1</accession>
<dbReference type="AlphaFoldDB" id="A0AA88DVH1"/>
<evidence type="ECO:0000313" key="2">
    <source>
        <dbReference type="Proteomes" id="UP001187192"/>
    </source>
</evidence>
<evidence type="ECO:0000313" key="1">
    <source>
        <dbReference type="EMBL" id="GMN61870.1"/>
    </source>
</evidence>
<comment type="caution">
    <text evidence="1">The sequence shown here is derived from an EMBL/GenBank/DDBJ whole genome shotgun (WGS) entry which is preliminary data.</text>
</comment>
<organism evidence="1 2">
    <name type="scientific">Ficus carica</name>
    <name type="common">Common fig</name>
    <dbReference type="NCBI Taxonomy" id="3494"/>
    <lineage>
        <taxon>Eukaryota</taxon>
        <taxon>Viridiplantae</taxon>
        <taxon>Streptophyta</taxon>
        <taxon>Embryophyta</taxon>
        <taxon>Tracheophyta</taxon>
        <taxon>Spermatophyta</taxon>
        <taxon>Magnoliopsida</taxon>
        <taxon>eudicotyledons</taxon>
        <taxon>Gunneridae</taxon>
        <taxon>Pentapetalae</taxon>
        <taxon>rosids</taxon>
        <taxon>fabids</taxon>
        <taxon>Rosales</taxon>
        <taxon>Moraceae</taxon>
        <taxon>Ficeae</taxon>
        <taxon>Ficus</taxon>
    </lineage>
</organism>